<accession>E4X208</accession>
<dbReference type="Proteomes" id="UP000001307">
    <property type="component" value="Unassembled WGS sequence"/>
</dbReference>
<evidence type="ECO:0000313" key="1">
    <source>
        <dbReference type="EMBL" id="CBY23476.1"/>
    </source>
</evidence>
<dbReference type="AlphaFoldDB" id="E4X208"/>
<evidence type="ECO:0000313" key="2">
    <source>
        <dbReference type="Proteomes" id="UP000001307"/>
    </source>
</evidence>
<sequence>MIIASSPIVADDLDFVWEVEHVLQIGYDMREPYFISVGEKLYFFFFKAGTNPIEFSPDNVYRMQKEESGWSEPEPTAEPGEVMWQFTEENGTQFVSSYFGEHYTIDLGSIVQHFNKSIDGINWEAADPENVISYTGGISEIGFAFDLEGNLFGVGRNEDGDSSGWGSRTFRADKHFLGKWEWYSERSDPNIYESVRMFRHADEIYLIARTDPTGTFYIERNESLPESLHHLIDLGAYSTRPHGVALWRMDKLEGTFDKLLDLPGCGDTAFPSIIRISASKFIVANYSSPLSRCEDWSWFQGQVSPLGTGIYFAEIEFS</sequence>
<organism evidence="1">
    <name type="scientific">Oikopleura dioica</name>
    <name type="common">Tunicate</name>
    <dbReference type="NCBI Taxonomy" id="34765"/>
    <lineage>
        <taxon>Eukaryota</taxon>
        <taxon>Metazoa</taxon>
        <taxon>Chordata</taxon>
        <taxon>Tunicata</taxon>
        <taxon>Appendicularia</taxon>
        <taxon>Copelata</taxon>
        <taxon>Oikopleuridae</taxon>
        <taxon>Oikopleura</taxon>
    </lineage>
</organism>
<dbReference type="OrthoDB" id="10425525at2759"/>
<reference evidence="1" key="1">
    <citation type="journal article" date="2010" name="Science">
        <title>Plasticity of animal genome architecture unmasked by rapid evolution of a pelagic tunicate.</title>
        <authorList>
            <person name="Denoeud F."/>
            <person name="Henriet S."/>
            <person name="Mungpakdee S."/>
            <person name="Aury J.M."/>
            <person name="Da Silva C."/>
            <person name="Brinkmann H."/>
            <person name="Mikhaleva J."/>
            <person name="Olsen L.C."/>
            <person name="Jubin C."/>
            <person name="Canestro C."/>
            <person name="Bouquet J.M."/>
            <person name="Danks G."/>
            <person name="Poulain J."/>
            <person name="Campsteijn C."/>
            <person name="Adamski M."/>
            <person name="Cross I."/>
            <person name="Yadetie F."/>
            <person name="Muffato M."/>
            <person name="Louis A."/>
            <person name="Butcher S."/>
            <person name="Tsagkogeorga G."/>
            <person name="Konrad A."/>
            <person name="Singh S."/>
            <person name="Jensen M.F."/>
            <person name="Cong E.H."/>
            <person name="Eikeseth-Otteraa H."/>
            <person name="Noel B."/>
            <person name="Anthouard V."/>
            <person name="Porcel B.M."/>
            <person name="Kachouri-Lafond R."/>
            <person name="Nishino A."/>
            <person name="Ugolini M."/>
            <person name="Chourrout P."/>
            <person name="Nishida H."/>
            <person name="Aasland R."/>
            <person name="Huzurbazar S."/>
            <person name="Westhof E."/>
            <person name="Delsuc F."/>
            <person name="Lehrach H."/>
            <person name="Reinhardt R."/>
            <person name="Weissenbach J."/>
            <person name="Roy S.W."/>
            <person name="Artiguenave F."/>
            <person name="Postlethwait J.H."/>
            <person name="Manak J.R."/>
            <person name="Thompson E.M."/>
            <person name="Jaillon O."/>
            <person name="Du Pasquier L."/>
            <person name="Boudinot P."/>
            <person name="Liberles D.A."/>
            <person name="Volff J.N."/>
            <person name="Philippe H."/>
            <person name="Lenhard B."/>
            <person name="Roest Crollius H."/>
            <person name="Wincker P."/>
            <person name="Chourrout D."/>
        </authorList>
    </citation>
    <scope>NUCLEOTIDE SEQUENCE [LARGE SCALE GENOMIC DNA]</scope>
</reference>
<dbReference type="EMBL" id="FN653021">
    <property type="protein sequence ID" value="CBY23476.1"/>
    <property type="molecule type" value="Genomic_DNA"/>
</dbReference>
<name>E4X208_OIKDI</name>
<proteinExistence type="predicted"/>
<protein>
    <submittedName>
        <fullName evidence="1">Uncharacterized protein</fullName>
    </submittedName>
</protein>
<gene>
    <name evidence="1" type="ORF">GSOID_T00015917001</name>
</gene>
<dbReference type="InParanoid" id="E4X208"/>
<keyword evidence="2" id="KW-1185">Reference proteome</keyword>